<keyword evidence="2" id="KW-1185">Reference proteome</keyword>
<organism evidence="1 2">
    <name type="scientific">Symbiodinium natans</name>
    <dbReference type="NCBI Taxonomy" id="878477"/>
    <lineage>
        <taxon>Eukaryota</taxon>
        <taxon>Sar</taxon>
        <taxon>Alveolata</taxon>
        <taxon>Dinophyceae</taxon>
        <taxon>Suessiales</taxon>
        <taxon>Symbiodiniaceae</taxon>
        <taxon>Symbiodinium</taxon>
    </lineage>
</organism>
<name>A0A812NVP2_9DINO</name>
<sequence>MEAKTVLKLGELTTNQRGGKFFPVCAEAWRSREWLRILWHASSHGSEAEARRLPLCLEQNEAAKADLEAIEKDIKGQLTQRCLRDSKIFGRYLAASDVEGRFVSCLKTSSRGNSFIKLKVDLSRVHFWDADQQPLEDPGDLANRECKVRADLRQVWLMSGQCGLLLEVTDLQLREAEAPALRCPFFLEHAQQPAAGGPAAPHIEVLEGEVRALGVAQEDPPFERQALTRGVSDGVAHAAGCVSGGRRG</sequence>
<dbReference type="Proteomes" id="UP000604046">
    <property type="component" value="Unassembled WGS sequence"/>
</dbReference>
<evidence type="ECO:0000313" key="1">
    <source>
        <dbReference type="EMBL" id="CAE7316803.1"/>
    </source>
</evidence>
<dbReference type="AlphaFoldDB" id="A0A812NVP2"/>
<accession>A0A812NVP2</accession>
<dbReference type="EMBL" id="CAJNDS010002085">
    <property type="protein sequence ID" value="CAE7316803.1"/>
    <property type="molecule type" value="Genomic_DNA"/>
</dbReference>
<evidence type="ECO:0000313" key="2">
    <source>
        <dbReference type="Proteomes" id="UP000604046"/>
    </source>
</evidence>
<proteinExistence type="predicted"/>
<gene>
    <name evidence="1" type="ORF">SNAT2548_LOCUS16617</name>
</gene>
<comment type="caution">
    <text evidence="1">The sequence shown here is derived from an EMBL/GenBank/DDBJ whole genome shotgun (WGS) entry which is preliminary data.</text>
</comment>
<reference evidence="1" key="1">
    <citation type="submission" date="2021-02" db="EMBL/GenBank/DDBJ databases">
        <authorList>
            <person name="Dougan E. K."/>
            <person name="Rhodes N."/>
            <person name="Thang M."/>
            <person name="Chan C."/>
        </authorList>
    </citation>
    <scope>NUCLEOTIDE SEQUENCE</scope>
</reference>
<protein>
    <submittedName>
        <fullName evidence="1">Uncharacterized protein</fullName>
    </submittedName>
</protein>